<accession>A0AA96WG63</accession>
<name>A0AA96WG63_9CYAN</name>
<dbReference type="RefSeq" id="WP_316431675.1">
    <property type="nucleotide sequence ID" value="NZ_CP053586.1"/>
</dbReference>
<dbReference type="EMBL" id="CP053586">
    <property type="protein sequence ID" value="WNZ25522.1"/>
    <property type="molecule type" value="Genomic_DNA"/>
</dbReference>
<evidence type="ECO:0000313" key="1">
    <source>
        <dbReference type="EMBL" id="WNZ25522.1"/>
    </source>
</evidence>
<gene>
    <name evidence="1" type="ORF">HJG54_23505</name>
</gene>
<sequence length="161" mass="17886">MRLFLPKRLLPFQNLANRLTATTCLFGLGVAVPAVALLVTMAPATLAQRCTINCSSRQIQFTPGERIRILIVNRTSSLVQVEQVYGTNPIALLPSQEVEVDPNFGTRPNASLIIWDETHLPLRAVLFRPEINTLRVEILPGGRPPGDRSVYIENDGKVRIF</sequence>
<protein>
    <submittedName>
        <fullName evidence="1">Uncharacterized protein</fullName>
    </submittedName>
</protein>
<reference evidence="1" key="1">
    <citation type="submission" date="2020-05" db="EMBL/GenBank/DDBJ databases">
        <authorList>
            <person name="Zhu T."/>
            <person name="Keshari N."/>
            <person name="Lu X."/>
        </authorList>
    </citation>
    <scope>NUCLEOTIDE SEQUENCE</scope>
    <source>
        <strain evidence="1">NK1-12</strain>
    </source>
</reference>
<proteinExistence type="predicted"/>
<dbReference type="AlphaFoldDB" id="A0AA96WG63"/>
<organism evidence="1">
    <name type="scientific">Leptolyngbya sp. NK1-12</name>
    <dbReference type="NCBI Taxonomy" id="2547451"/>
    <lineage>
        <taxon>Bacteria</taxon>
        <taxon>Bacillati</taxon>
        <taxon>Cyanobacteriota</taxon>
        <taxon>Cyanophyceae</taxon>
        <taxon>Leptolyngbyales</taxon>
        <taxon>Leptolyngbyaceae</taxon>
        <taxon>Leptolyngbya group</taxon>
        <taxon>Leptolyngbya</taxon>
    </lineage>
</organism>